<sequence length="342" mass="37115">MAVACPFLDETDVLVTGGTGLGGSAVVRHLLDAAPGVRVRVPHRGEDGAFLDDPRVTYVRADLTDPDAARAVADGCRTAVLAAARTGGAADMTARPWEQARHAVALDMAAFEALAAHDVERLVYVSTATVYADDAGALSEDDLDLNRDPAPAHFGIAWAKRYGESLARLWRRTTGHPCCVLRLANIYGPHARFDPQRSNFVAALVRKAVERQDPFVIWGAPEVSRDILHVDDFARAVVALLGREHWRDLETDADARQGALVLNIGAGRTVTVGEVAAWACRAAGHAPGRIVHQGQAPTTLGHRRLDCGRAERLLGWRAEISPEDGIGRTVAWWRDNQRTWTR</sequence>
<accession>A0A7W6RGM0</accession>
<evidence type="ECO:0000259" key="1">
    <source>
        <dbReference type="Pfam" id="PF01370"/>
    </source>
</evidence>
<feature type="domain" description="NAD-dependent epimerase/dehydratase" evidence="1">
    <location>
        <begin position="13"/>
        <end position="243"/>
    </location>
</feature>
<evidence type="ECO:0000313" key="3">
    <source>
        <dbReference type="Proteomes" id="UP000554286"/>
    </source>
</evidence>
<dbReference type="SUPFAM" id="SSF51735">
    <property type="entry name" value="NAD(P)-binding Rossmann-fold domains"/>
    <property type="match status" value="1"/>
</dbReference>
<dbReference type="PANTHER" id="PTHR43245">
    <property type="entry name" value="BIFUNCTIONAL POLYMYXIN RESISTANCE PROTEIN ARNA"/>
    <property type="match status" value="1"/>
</dbReference>
<organism evidence="2 3">
    <name type="scientific">Roseospira visakhapatnamensis</name>
    <dbReference type="NCBI Taxonomy" id="390880"/>
    <lineage>
        <taxon>Bacteria</taxon>
        <taxon>Pseudomonadati</taxon>
        <taxon>Pseudomonadota</taxon>
        <taxon>Alphaproteobacteria</taxon>
        <taxon>Rhodospirillales</taxon>
        <taxon>Rhodospirillaceae</taxon>
        <taxon>Roseospira</taxon>
    </lineage>
</organism>
<dbReference type="GO" id="GO:0050577">
    <property type="term" value="F:GDP-L-fucose synthase activity"/>
    <property type="evidence" value="ECO:0007669"/>
    <property type="project" value="UniProtKB-EC"/>
</dbReference>
<keyword evidence="2" id="KW-0560">Oxidoreductase</keyword>
<comment type="caution">
    <text evidence="2">The sequence shown here is derived from an EMBL/GenBank/DDBJ whole genome shotgun (WGS) entry which is preliminary data.</text>
</comment>
<gene>
    <name evidence="2" type="ORF">GGD89_003122</name>
</gene>
<dbReference type="RefSeq" id="WP_184046907.1">
    <property type="nucleotide sequence ID" value="NZ_JACIGK010000027.1"/>
</dbReference>
<dbReference type="Pfam" id="PF01370">
    <property type="entry name" value="Epimerase"/>
    <property type="match status" value="1"/>
</dbReference>
<reference evidence="2 3" key="1">
    <citation type="submission" date="2020-08" db="EMBL/GenBank/DDBJ databases">
        <title>Genome sequencing of Purple Non-Sulfur Bacteria from various extreme environments.</title>
        <authorList>
            <person name="Mayer M."/>
        </authorList>
    </citation>
    <scope>NUCLEOTIDE SEQUENCE [LARGE SCALE GENOMIC DNA]</scope>
    <source>
        <strain evidence="2 3">JA131</strain>
    </source>
</reference>
<dbReference type="AlphaFoldDB" id="A0A7W6RGM0"/>
<dbReference type="Gene3D" id="3.40.50.720">
    <property type="entry name" value="NAD(P)-binding Rossmann-like Domain"/>
    <property type="match status" value="1"/>
</dbReference>
<dbReference type="InterPro" id="IPR036291">
    <property type="entry name" value="NAD(P)-bd_dom_sf"/>
</dbReference>
<evidence type="ECO:0000313" key="2">
    <source>
        <dbReference type="EMBL" id="MBB4267478.1"/>
    </source>
</evidence>
<name>A0A7W6RGM0_9PROT</name>
<dbReference type="InterPro" id="IPR001509">
    <property type="entry name" value="Epimerase_deHydtase"/>
</dbReference>
<keyword evidence="3" id="KW-1185">Reference proteome</keyword>
<dbReference type="EC" id="1.1.1.271" evidence="2"/>
<dbReference type="Proteomes" id="UP000554286">
    <property type="component" value="Unassembled WGS sequence"/>
</dbReference>
<protein>
    <submittedName>
        <fullName evidence="2">GDP-L-fucose synthase</fullName>
        <ecNumber evidence="2">1.1.1.271</ecNumber>
    </submittedName>
</protein>
<proteinExistence type="predicted"/>
<dbReference type="EMBL" id="JACIGK010000027">
    <property type="protein sequence ID" value="MBB4267478.1"/>
    <property type="molecule type" value="Genomic_DNA"/>
</dbReference>
<dbReference type="InterPro" id="IPR050177">
    <property type="entry name" value="Lipid_A_modif_metabolic_enz"/>
</dbReference>